<reference evidence="6 7" key="1">
    <citation type="submission" date="2021-05" db="EMBL/GenBank/DDBJ databases">
        <title>Staphylococcus fleurettii isolated from lake water in First Nation community in Manitoba, Canada.</title>
        <authorList>
            <person name="Bashar S."/>
            <person name="Murdock A."/>
            <person name="Patidar R."/>
            <person name="Golding G."/>
            <person name="Farenhorst A."/>
            <person name="Kumar A."/>
        </authorList>
    </citation>
    <scope>NUCLEOTIDE SEQUENCE [LARGE SCALE GENOMIC DNA]</scope>
    <source>
        <strain evidence="6 7">SF002</strain>
    </source>
</reference>
<dbReference type="PANTHER" id="PTHR42908:SF8">
    <property type="entry name" value="TR-TYPE G DOMAIN-CONTAINING PROTEIN"/>
    <property type="match status" value="1"/>
</dbReference>
<feature type="binding site" evidence="3">
    <location>
        <begin position="18"/>
        <end position="23"/>
    </location>
    <ligand>
        <name>GTP</name>
        <dbReference type="ChEBI" id="CHEBI:37565"/>
    </ligand>
</feature>
<name>A0ABS5MJM5_9STAP</name>
<evidence type="ECO:0000313" key="6">
    <source>
        <dbReference type="EMBL" id="MBS3696115.1"/>
    </source>
</evidence>
<dbReference type="InterPro" id="IPR047042">
    <property type="entry name" value="BipA_II"/>
</dbReference>
<dbReference type="Pfam" id="PF14492">
    <property type="entry name" value="EFG_III"/>
    <property type="match status" value="1"/>
</dbReference>
<evidence type="ECO:0000256" key="3">
    <source>
        <dbReference type="HAMAP-Rule" id="MF_00849"/>
    </source>
</evidence>
<dbReference type="NCBIfam" id="TIGR01394">
    <property type="entry name" value="TypA_BipA"/>
    <property type="match status" value="1"/>
</dbReference>
<dbReference type="Gene3D" id="3.30.70.240">
    <property type="match status" value="1"/>
</dbReference>
<keyword evidence="2 3" id="KW-0342">GTP-binding</keyword>
<dbReference type="SMART" id="SM00838">
    <property type="entry name" value="EFG_C"/>
    <property type="match status" value="1"/>
</dbReference>
<dbReference type="InterPro" id="IPR031157">
    <property type="entry name" value="G_TR_CS"/>
</dbReference>
<dbReference type="RefSeq" id="WP_078356809.1">
    <property type="nucleotide sequence ID" value="NZ_JAAQPD010000010.1"/>
</dbReference>
<dbReference type="CDD" id="cd01891">
    <property type="entry name" value="TypA_BipA"/>
    <property type="match status" value="1"/>
</dbReference>
<dbReference type="SUPFAM" id="SSF52540">
    <property type="entry name" value="P-loop containing nucleoside triphosphate hydrolases"/>
    <property type="match status" value="1"/>
</dbReference>
<dbReference type="PRINTS" id="PR00315">
    <property type="entry name" value="ELONGATNFCT"/>
</dbReference>
<organism evidence="6 7">
    <name type="scientific">Mammaliicoccus fleurettii</name>
    <dbReference type="NCBI Taxonomy" id="150056"/>
    <lineage>
        <taxon>Bacteria</taxon>
        <taxon>Bacillati</taxon>
        <taxon>Bacillota</taxon>
        <taxon>Bacilli</taxon>
        <taxon>Bacillales</taxon>
        <taxon>Staphylococcaceae</taxon>
        <taxon>Mammaliicoccus</taxon>
    </lineage>
</organism>
<dbReference type="Pfam" id="PF21018">
    <property type="entry name" value="BipA_C"/>
    <property type="match status" value="1"/>
</dbReference>
<dbReference type="PROSITE" id="PS51722">
    <property type="entry name" value="G_TR_2"/>
    <property type="match status" value="1"/>
</dbReference>
<keyword evidence="3" id="KW-0820">tRNA-binding</keyword>
<keyword evidence="3" id="KW-0699">rRNA-binding</keyword>
<comment type="subunit">
    <text evidence="3">Monomer.</text>
</comment>
<dbReference type="InterPro" id="IPR042116">
    <property type="entry name" value="TypA/BipA_C"/>
</dbReference>
<keyword evidence="3" id="KW-0690">Ribosome biogenesis</keyword>
<dbReference type="InterPro" id="IPR035651">
    <property type="entry name" value="BipA_V"/>
</dbReference>
<accession>A0ABS5MJM5</accession>
<dbReference type="EC" id="3.6.5.-" evidence="3"/>
<dbReference type="HAMAP" id="MF_00849">
    <property type="entry name" value="BipA"/>
    <property type="match status" value="1"/>
</dbReference>
<comment type="function">
    <text evidence="3">A 50S ribosomal subunit assembly protein with GTPase activity, required for 50S subunit assembly at low temperatures, may also play a role in translation. Binds GTP and analogs. Binds the 70S ribosome between the 30S and 50S subunits, in a similar position as ribosome-bound EF-G; it contacts a number of ribosomal proteins, both rRNAs and the A-site tRNA.</text>
</comment>
<dbReference type="InterPro" id="IPR000795">
    <property type="entry name" value="T_Tr_GTP-bd_dom"/>
</dbReference>
<dbReference type="Gene3D" id="3.40.50.300">
    <property type="entry name" value="P-loop containing nucleotide triphosphate hydrolases"/>
    <property type="match status" value="1"/>
</dbReference>
<dbReference type="InterPro" id="IPR035647">
    <property type="entry name" value="EFG_III/V"/>
</dbReference>
<comment type="catalytic activity">
    <reaction evidence="3">
        <text>GTP + H2O = GDP + phosphate + H(+)</text>
        <dbReference type="Rhea" id="RHEA:19669"/>
        <dbReference type="ChEBI" id="CHEBI:15377"/>
        <dbReference type="ChEBI" id="CHEBI:15378"/>
        <dbReference type="ChEBI" id="CHEBI:37565"/>
        <dbReference type="ChEBI" id="CHEBI:43474"/>
        <dbReference type="ChEBI" id="CHEBI:58189"/>
    </reaction>
</comment>
<dbReference type="Proteomes" id="UP000681586">
    <property type="component" value="Unassembled WGS sequence"/>
</dbReference>
<dbReference type="Gene3D" id="3.30.70.870">
    <property type="entry name" value="Elongation Factor G (Translational Gtpase), domain 3"/>
    <property type="match status" value="1"/>
</dbReference>
<dbReference type="InterPro" id="IPR047043">
    <property type="entry name" value="BipA_III"/>
</dbReference>
<dbReference type="Gene3D" id="2.40.30.10">
    <property type="entry name" value="Translation factors"/>
    <property type="match status" value="1"/>
</dbReference>
<dbReference type="InterPro" id="IPR005225">
    <property type="entry name" value="Small_GTP-bd"/>
</dbReference>
<proteinExistence type="inferred from homology"/>
<dbReference type="InterPro" id="IPR006298">
    <property type="entry name" value="BipA"/>
</dbReference>
<evidence type="ECO:0000256" key="1">
    <source>
        <dbReference type="ARBA" id="ARBA00022741"/>
    </source>
</evidence>
<evidence type="ECO:0000256" key="2">
    <source>
        <dbReference type="ARBA" id="ARBA00023134"/>
    </source>
</evidence>
<dbReference type="SUPFAM" id="SSF50447">
    <property type="entry name" value="Translation proteins"/>
    <property type="match status" value="1"/>
</dbReference>
<evidence type="ECO:0000259" key="5">
    <source>
        <dbReference type="PROSITE" id="PS51722"/>
    </source>
</evidence>
<feature type="region of interest" description="Disordered" evidence="4">
    <location>
        <begin position="595"/>
        <end position="615"/>
    </location>
</feature>
<dbReference type="InterPro" id="IPR041095">
    <property type="entry name" value="EFG_II"/>
</dbReference>
<dbReference type="InterPro" id="IPR047041">
    <property type="entry name" value="BipA_GTP-bd_dom"/>
</dbReference>
<evidence type="ECO:0000256" key="4">
    <source>
        <dbReference type="SAM" id="MobiDB-lite"/>
    </source>
</evidence>
<evidence type="ECO:0000313" key="7">
    <source>
        <dbReference type="Proteomes" id="UP000681586"/>
    </source>
</evidence>
<dbReference type="Gene3D" id="2.40.50.250">
    <property type="entry name" value="bipa protein"/>
    <property type="match status" value="1"/>
</dbReference>
<dbReference type="InterPro" id="IPR048876">
    <property type="entry name" value="BipA_C"/>
</dbReference>
<comment type="similarity">
    <text evidence="3">Belongs to the TRAFAC class translation factor GTPase superfamily. Classic translation factor GTPase family. BipA subfamily.</text>
</comment>
<keyword evidence="1 3" id="KW-0547">Nucleotide-binding</keyword>
<dbReference type="InterPro" id="IPR009000">
    <property type="entry name" value="Transl_B-barrel_sf"/>
</dbReference>
<dbReference type="InterPro" id="IPR004161">
    <property type="entry name" value="EFTu-like_2"/>
</dbReference>
<feature type="binding site" evidence="3">
    <location>
        <begin position="131"/>
        <end position="134"/>
    </location>
    <ligand>
        <name>GTP</name>
        <dbReference type="ChEBI" id="CHEBI:37565"/>
    </ligand>
</feature>
<dbReference type="CDD" id="cd03691">
    <property type="entry name" value="BipA_TypA_II"/>
    <property type="match status" value="1"/>
</dbReference>
<dbReference type="Pfam" id="PF00009">
    <property type="entry name" value="GTP_EFTU"/>
    <property type="match status" value="1"/>
</dbReference>
<dbReference type="InterPro" id="IPR000640">
    <property type="entry name" value="EFG_V-like"/>
</dbReference>
<dbReference type="Pfam" id="PF00679">
    <property type="entry name" value="EFG_C"/>
    <property type="match status" value="1"/>
</dbReference>
<feature type="domain" description="Tr-type G" evidence="5">
    <location>
        <begin position="6"/>
        <end position="201"/>
    </location>
</feature>
<dbReference type="Pfam" id="PF03144">
    <property type="entry name" value="GTP_EFTU_D2"/>
    <property type="match status" value="1"/>
</dbReference>
<comment type="caution">
    <text evidence="6">The sequence shown here is derived from an EMBL/GenBank/DDBJ whole genome shotgun (WGS) entry which is preliminary data.</text>
</comment>
<dbReference type="PROSITE" id="PS00301">
    <property type="entry name" value="G_TR_1"/>
    <property type="match status" value="1"/>
</dbReference>
<keyword evidence="3" id="KW-0378">Hydrolase</keyword>
<dbReference type="InterPro" id="IPR027417">
    <property type="entry name" value="P-loop_NTPase"/>
</dbReference>
<dbReference type="EMBL" id="JAGXBM010000001">
    <property type="protein sequence ID" value="MBS3696115.1"/>
    <property type="molecule type" value="Genomic_DNA"/>
</dbReference>
<dbReference type="PANTHER" id="PTHR42908">
    <property type="entry name" value="TRANSLATION ELONGATION FACTOR-RELATED"/>
    <property type="match status" value="1"/>
</dbReference>
<dbReference type="NCBIfam" id="TIGR00231">
    <property type="entry name" value="small_GTP"/>
    <property type="match status" value="1"/>
</dbReference>
<protein>
    <recommendedName>
        <fullName evidence="3">Large ribosomal subunit assembly factor BipA</fullName>
        <ecNumber evidence="3">3.6.5.-</ecNumber>
    </recommendedName>
    <alternativeName>
        <fullName evidence="3">GTP-binding protein BipA</fullName>
    </alternativeName>
</protein>
<dbReference type="CDD" id="cd16263">
    <property type="entry name" value="BipA_III"/>
    <property type="match status" value="1"/>
</dbReference>
<gene>
    <name evidence="6" type="primary">typA</name>
    <name evidence="3" type="synonym">bipA</name>
    <name evidence="6" type="ORF">JJQ58_01300</name>
</gene>
<dbReference type="GeneID" id="86196242"/>
<keyword evidence="7" id="KW-1185">Reference proteome</keyword>
<keyword evidence="3" id="KW-0963">Cytoplasm</keyword>
<dbReference type="CDD" id="cd03710">
    <property type="entry name" value="BipA_TypA_C"/>
    <property type="match status" value="1"/>
</dbReference>
<comment type="subcellular location">
    <subcellularLocation>
        <location evidence="3">Cytoplasm</location>
    </subcellularLocation>
    <text evidence="3">Binds to ribosomes.</text>
</comment>
<sequence length="615" mass="69078">MTNLRENVRNIAIIAHVDHGKTTLVDELLKQSGIFRENEHIAERAMDSNDIEKERGITILAKNTAIDYKEHRINILDTPGHADFGGEVERIMKMVDGVVLVVDAYEGTMPQTRFVLKKALEQNLKPVVVVNKIDKPSARAEQVVDEVLDLFIELDANDEQLEFPVVYASALSGTASLDADKQDENMQCLYETILDYVPAPIDNRDEPLQFQVALLDYNDYVGRIGVGRVFRGTIKVGQQVSLVKIDGTVKNFRVSKIFGFFGLNRVEIDEAYAGDLIAVSGMEDINVGETVTPHDNVEALPVLRIDEPTLEMTFSVNNSPFAGKEGTFVTARKIEERLETQLETDVSLRVTPTESPDSWVVAGRGELHLSILIENMRREGFELQVSKPQVIVKDVDGVKSEPYERVQIDVPDEYTGAIIESLGSRKGEMLDMQSNENGQTKLIFMVPARGLIGYSTEFMSMTRGYGIINHTFDSYRPRIKGRIGGRRNGVLVSIDKGVASTYAIMNLEDRGVNFMEPGTEVYEGMIVGENTRENDLTVNITKVKAANNIRSATKEQTTTMKKPRILTLEEALEYLNDDELVEVTPESIRLRKKILDKSERERAQKRQKMAEQEEE</sequence>
<dbReference type="SUPFAM" id="SSF54980">
    <property type="entry name" value="EF-G C-terminal domain-like"/>
    <property type="match status" value="2"/>
</dbReference>
<keyword evidence="3" id="KW-0694">RNA-binding</keyword>